<dbReference type="EMBL" id="CP063194">
    <property type="protein sequence ID" value="WCZ37904.1"/>
    <property type="molecule type" value="Genomic_DNA"/>
</dbReference>
<reference evidence="2 3" key="1">
    <citation type="submission" date="2020-10" db="EMBL/GenBank/DDBJ databases">
        <title>Complete genome sequence of Corynebacterium jeddahense DSM 45997, type strain of Corynebacterium jeddahense.</title>
        <authorList>
            <person name="Busche T."/>
            <person name="Kalinowski J."/>
            <person name="Ruckert C."/>
        </authorList>
    </citation>
    <scope>NUCLEOTIDE SEQUENCE [LARGE SCALE GENOMIC DNA]</scope>
    <source>
        <strain evidence="2 3">DSM 45997</strain>
    </source>
</reference>
<accession>A0ABY7UJK8</accession>
<evidence type="ECO:0000256" key="1">
    <source>
        <dbReference type="SAM" id="MobiDB-lite"/>
    </source>
</evidence>
<feature type="compositionally biased region" description="Pro residues" evidence="1">
    <location>
        <begin position="259"/>
        <end position="273"/>
    </location>
</feature>
<feature type="compositionally biased region" description="Low complexity" evidence="1">
    <location>
        <begin position="296"/>
        <end position="321"/>
    </location>
</feature>
<organism evidence="2 3">
    <name type="scientific">Corynebacterium jeddahense</name>
    <dbReference type="NCBI Taxonomy" id="1414719"/>
    <lineage>
        <taxon>Bacteria</taxon>
        <taxon>Bacillati</taxon>
        <taxon>Actinomycetota</taxon>
        <taxon>Actinomycetes</taxon>
        <taxon>Mycobacteriales</taxon>
        <taxon>Corynebacteriaceae</taxon>
        <taxon>Corynebacterium</taxon>
    </lineage>
</organism>
<protein>
    <recommendedName>
        <fullName evidence="4">Trypsin-like peptidase domain-containing protein</fullName>
    </recommendedName>
</protein>
<sequence>MRFDDNTPFSHTPRCSQGPVGTVRTPDGQVKTVMLTAAHCFEVDDKTVRPETFTPVRVNGRVEYPRLGTVDAQRIPFEIQGELFDFYRIIDEPDWSFVRLDPGVSGSGASTSRDERGSAPSPEVAITGVKDYRDLRGDELISFDNAGQPICKDGIRTGRSCGRQLFRTQNFVWHVGLSYKPGDSGGINYDPRTGEAIGLSVIGYGPFGNSQQVDRAIEDAYGIPDSQVNAAFTPAPPAERADFAPLREELTRAKAENPPAAPAPAPAPTPAPTPRERLDQAVGSAQADAARFAGEAQQIPGAQNPAAAAQDLAGRASAAAQHHAEEIGAAVGGLLPRP</sequence>
<dbReference type="SUPFAM" id="SSF50494">
    <property type="entry name" value="Trypsin-like serine proteases"/>
    <property type="match status" value="1"/>
</dbReference>
<evidence type="ECO:0000313" key="3">
    <source>
        <dbReference type="Proteomes" id="UP001218071"/>
    </source>
</evidence>
<dbReference type="InterPro" id="IPR009003">
    <property type="entry name" value="Peptidase_S1_PA"/>
</dbReference>
<evidence type="ECO:0008006" key="4">
    <source>
        <dbReference type="Google" id="ProtNLM"/>
    </source>
</evidence>
<gene>
    <name evidence="2" type="ORF">CJEDD_01385</name>
</gene>
<proteinExistence type="predicted"/>
<name>A0ABY7UJK8_9CORY</name>
<feature type="region of interest" description="Disordered" evidence="1">
    <location>
        <begin position="1"/>
        <end position="26"/>
    </location>
</feature>
<keyword evidence="3" id="KW-1185">Reference proteome</keyword>
<evidence type="ECO:0000313" key="2">
    <source>
        <dbReference type="EMBL" id="WCZ37904.1"/>
    </source>
</evidence>
<dbReference type="Proteomes" id="UP001218071">
    <property type="component" value="Chromosome"/>
</dbReference>
<feature type="region of interest" description="Disordered" evidence="1">
    <location>
        <begin position="254"/>
        <end position="322"/>
    </location>
</feature>